<sequence>MNAINLAEAKAALSALVKRAAAGETITILKRGKPVATLAPATRTYEPLDLEELRRFTDSLPPHKPGDIDVVRAMRDDARY</sequence>
<keyword evidence="4" id="KW-1185">Reference proteome</keyword>
<accession>A0A7G5IMV3</accession>
<evidence type="ECO:0000313" key="3">
    <source>
        <dbReference type="EMBL" id="QMW24695.1"/>
    </source>
</evidence>
<evidence type="ECO:0000256" key="1">
    <source>
        <dbReference type="ARBA" id="ARBA00009981"/>
    </source>
</evidence>
<protein>
    <recommendedName>
        <fullName evidence="2">Antitoxin</fullName>
    </recommendedName>
</protein>
<dbReference type="KEGG" id="sand:H3309_13920"/>
<dbReference type="InterPro" id="IPR036165">
    <property type="entry name" value="YefM-like_sf"/>
</dbReference>
<dbReference type="SUPFAM" id="SSF143120">
    <property type="entry name" value="YefM-like"/>
    <property type="match status" value="1"/>
</dbReference>
<gene>
    <name evidence="3" type="ORF">H3309_13920</name>
</gene>
<comment type="function">
    <text evidence="2">Antitoxin component of a type II toxin-antitoxin (TA) system.</text>
</comment>
<dbReference type="Proteomes" id="UP000515292">
    <property type="component" value="Chromosome"/>
</dbReference>
<dbReference type="AlphaFoldDB" id="A0A7G5IMV3"/>
<name>A0A7G5IMV3_9SPHN</name>
<proteinExistence type="inferred from homology"/>
<dbReference type="InterPro" id="IPR051416">
    <property type="entry name" value="phD-YefM_TA_antitoxins"/>
</dbReference>
<comment type="similarity">
    <text evidence="1 2">Belongs to the phD/YefM antitoxin family.</text>
</comment>
<dbReference type="InterPro" id="IPR006442">
    <property type="entry name" value="Antitoxin_Phd/YefM"/>
</dbReference>
<dbReference type="NCBIfam" id="TIGR01552">
    <property type="entry name" value="phd_fam"/>
    <property type="match status" value="1"/>
</dbReference>
<reference evidence="3 4" key="1">
    <citation type="submission" date="2020-07" db="EMBL/GenBank/DDBJ databases">
        <title>Complete genome sequence for Sandaracinobacter sp. M6.</title>
        <authorList>
            <person name="Tang Y."/>
            <person name="Liu Q."/>
            <person name="Guo Z."/>
            <person name="Lei P."/>
            <person name="Huang B."/>
        </authorList>
    </citation>
    <scope>NUCLEOTIDE SEQUENCE [LARGE SCALE GENOMIC DNA]</scope>
    <source>
        <strain evidence="3 4">M6</strain>
    </source>
</reference>
<evidence type="ECO:0000256" key="2">
    <source>
        <dbReference type="RuleBase" id="RU362080"/>
    </source>
</evidence>
<evidence type="ECO:0000313" key="4">
    <source>
        <dbReference type="Proteomes" id="UP000515292"/>
    </source>
</evidence>
<dbReference type="Gene3D" id="3.40.1620.10">
    <property type="entry name" value="YefM-like domain"/>
    <property type="match status" value="1"/>
</dbReference>
<dbReference type="EMBL" id="CP059851">
    <property type="protein sequence ID" value="QMW24695.1"/>
    <property type="molecule type" value="Genomic_DNA"/>
</dbReference>
<organism evidence="3 4">
    <name type="scientific">Sandaracinobacteroides saxicola</name>
    <dbReference type="NCBI Taxonomy" id="2759707"/>
    <lineage>
        <taxon>Bacteria</taxon>
        <taxon>Pseudomonadati</taxon>
        <taxon>Pseudomonadota</taxon>
        <taxon>Alphaproteobacteria</taxon>
        <taxon>Sphingomonadales</taxon>
        <taxon>Sphingosinicellaceae</taxon>
        <taxon>Sandaracinobacteroides</taxon>
    </lineage>
</organism>
<dbReference type="PANTHER" id="PTHR35377">
    <property type="entry name" value="ANTITOXIN VAPB49-RELATED-RELATED"/>
    <property type="match status" value="1"/>
</dbReference>
<dbReference type="Pfam" id="PF02604">
    <property type="entry name" value="PhdYeFM_antitox"/>
    <property type="match status" value="1"/>
</dbReference>